<dbReference type="EMBL" id="CP014945">
    <property type="protein sequence ID" value="AMT95999.1"/>
    <property type="molecule type" value="Genomic_DNA"/>
</dbReference>
<dbReference type="InterPro" id="IPR000468">
    <property type="entry name" value="Barstar"/>
</dbReference>
<comment type="similarity">
    <text evidence="1">Belongs to the barstar family.</text>
</comment>
<dbReference type="Gene3D" id="3.30.370.10">
    <property type="entry name" value="Barstar-like"/>
    <property type="match status" value="1"/>
</dbReference>
<name>A0ABN4N125_9GAMM</name>
<protein>
    <recommendedName>
        <fullName evidence="2">Barstar (barnase inhibitor) domain-containing protein</fullName>
    </recommendedName>
</protein>
<feature type="domain" description="Barstar (barnase inhibitor)" evidence="2">
    <location>
        <begin position="33"/>
        <end position="109"/>
    </location>
</feature>
<organism evidence="3 4">
    <name type="scientific">Psychrobacter alimentarius</name>
    <dbReference type="NCBI Taxonomy" id="261164"/>
    <lineage>
        <taxon>Bacteria</taxon>
        <taxon>Pseudomonadati</taxon>
        <taxon>Pseudomonadota</taxon>
        <taxon>Gammaproteobacteria</taxon>
        <taxon>Moraxellales</taxon>
        <taxon>Moraxellaceae</taxon>
        <taxon>Psychrobacter</taxon>
    </lineage>
</organism>
<dbReference type="SUPFAM" id="SSF52038">
    <property type="entry name" value="Barstar-related"/>
    <property type="match status" value="1"/>
</dbReference>
<evidence type="ECO:0000256" key="1">
    <source>
        <dbReference type="ARBA" id="ARBA00006845"/>
    </source>
</evidence>
<sequence length="124" mass="13987">MSQAIYYISQNFLDQNHINQKGTALSASILAQAVNIPVNKTLDKTTLLTNLAHACDFPCYFSPNWDSAWDCLTDSSVSYLMLNLATVETINTEDFNTFKRIIEDAYRDFGKPQLWVIMPAADNV</sequence>
<reference evidence="3 4" key="1">
    <citation type="submission" date="2016-03" db="EMBL/GenBank/DDBJ databases">
        <title>Genome sequencing of Psychrobacter alimentarius PAMC 27889.</title>
        <authorList>
            <person name="Lee J."/>
            <person name="Kim O.-S."/>
        </authorList>
    </citation>
    <scope>NUCLEOTIDE SEQUENCE [LARGE SCALE GENOMIC DNA]</scope>
    <source>
        <strain evidence="3 4">PAMC 27889</strain>
    </source>
</reference>
<evidence type="ECO:0000313" key="3">
    <source>
        <dbReference type="EMBL" id="AMT95999.1"/>
    </source>
</evidence>
<dbReference type="RefSeq" id="WP_062843764.1">
    <property type="nucleotide sequence ID" value="NZ_CP014945.1"/>
</dbReference>
<evidence type="ECO:0000313" key="4">
    <source>
        <dbReference type="Proteomes" id="UP000076104"/>
    </source>
</evidence>
<gene>
    <name evidence="3" type="ORF">A3K91_0368</name>
</gene>
<proteinExistence type="inferred from homology"/>
<keyword evidence="4" id="KW-1185">Reference proteome</keyword>
<dbReference type="Proteomes" id="UP000076104">
    <property type="component" value="Chromosome"/>
</dbReference>
<dbReference type="InterPro" id="IPR035905">
    <property type="entry name" value="Barstar-like_sf"/>
</dbReference>
<dbReference type="GeneID" id="33060855"/>
<accession>A0ABN4N125</accession>
<evidence type="ECO:0000259" key="2">
    <source>
        <dbReference type="Pfam" id="PF01337"/>
    </source>
</evidence>
<dbReference type="Pfam" id="PF01337">
    <property type="entry name" value="Barstar"/>
    <property type="match status" value="1"/>
</dbReference>